<dbReference type="Proteomes" id="UP001597229">
    <property type="component" value="Unassembled WGS sequence"/>
</dbReference>
<keyword evidence="3" id="KW-1185">Reference proteome</keyword>
<feature type="region of interest" description="Disordered" evidence="1">
    <location>
        <begin position="1"/>
        <end position="45"/>
    </location>
</feature>
<name>A0ABW3W428_9ACTN</name>
<evidence type="ECO:0000313" key="2">
    <source>
        <dbReference type="EMBL" id="MFD1249134.1"/>
    </source>
</evidence>
<proteinExistence type="predicted"/>
<evidence type="ECO:0000313" key="3">
    <source>
        <dbReference type="Proteomes" id="UP001597229"/>
    </source>
</evidence>
<feature type="region of interest" description="Disordered" evidence="1">
    <location>
        <begin position="129"/>
        <end position="154"/>
    </location>
</feature>
<gene>
    <name evidence="2" type="ORF">ACFQ3F_15155</name>
</gene>
<dbReference type="EMBL" id="JBHTLX010000020">
    <property type="protein sequence ID" value="MFD1249134.1"/>
    <property type="molecule type" value="Genomic_DNA"/>
</dbReference>
<evidence type="ECO:0008006" key="4">
    <source>
        <dbReference type="Google" id="ProtNLM"/>
    </source>
</evidence>
<organism evidence="2 3">
    <name type="scientific">Nocardioides ginsengisoli</name>
    <dbReference type="NCBI Taxonomy" id="363868"/>
    <lineage>
        <taxon>Bacteria</taxon>
        <taxon>Bacillati</taxon>
        <taxon>Actinomycetota</taxon>
        <taxon>Actinomycetes</taxon>
        <taxon>Propionibacteriales</taxon>
        <taxon>Nocardioidaceae</taxon>
        <taxon>Nocardioides</taxon>
    </lineage>
</organism>
<reference evidence="3" key="1">
    <citation type="journal article" date="2019" name="Int. J. Syst. Evol. Microbiol.">
        <title>The Global Catalogue of Microorganisms (GCM) 10K type strain sequencing project: providing services to taxonomists for standard genome sequencing and annotation.</title>
        <authorList>
            <consortium name="The Broad Institute Genomics Platform"/>
            <consortium name="The Broad Institute Genome Sequencing Center for Infectious Disease"/>
            <person name="Wu L."/>
            <person name="Ma J."/>
        </authorList>
    </citation>
    <scope>NUCLEOTIDE SEQUENCE [LARGE SCALE GENOMIC DNA]</scope>
    <source>
        <strain evidence="3">CCUG 52478</strain>
    </source>
</reference>
<feature type="compositionally biased region" description="Basic and acidic residues" evidence="1">
    <location>
        <begin position="1"/>
        <end position="14"/>
    </location>
</feature>
<protein>
    <recommendedName>
        <fullName evidence="4">Terminase small subunit</fullName>
    </recommendedName>
</protein>
<accession>A0ABW3W428</accession>
<dbReference type="RefSeq" id="WP_367921860.1">
    <property type="nucleotide sequence ID" value="NZ_BAABAC010000049.1"/>
</dbReference>
<evidence type="ECO:0000256" key="1">
    <source>
        <dbReference type="SAM" id="MobiDB-lite"/>
    </source>
</evidence>
<comment type="caution">
    <text evidence="2">The sequence shown here is derived from an EMBL/GenBank/DDBJ whole genome shotgun (WGS) entry which is preliminary data.</text>
</comment>
<sequence length="154" mass="16735">METENGDLKADDKAAGPGRQGATESLANGDLGAAEGDNDSDQGETFTRAYVEELRRESAKHRNAAKRTGELTTRLVHSYVETLGRLHDARDLPLSDELMDEDGFPDREKIATAVEELVKQRPHLARIRPLGDVGQGASESTPSDLSAFGSFLRN</sequence>